<proteinExistence type="predicted"/>
<name>A0AC60PR56_IXOPE</name>
<evidence type="ECO:0000313" key="2">
    <source>
        <dbReference type="Proteomes" id="UP000805193"/>
    </source>
</evidence>
<dbReference type="Proteomes" id="UP000805193">
    <property type="component" value="Unassembled WGS sequence"/>
</dbReference>
<keyword evidence="2" id="KW-1185">Reference proteome</keyword>
<evidence type="ECO:0000313" key="1">
    <source>
        <dbReference type="EMBL" id="KAG0423017.1"/>
    </source>
</evidence>
<accession>A0AC60PR56</accession>
<gene>
    <name evidence="1" type="ORF">HPB47_001193</name>
</gene>
<organism evidence="1 2">
    <name type="scientific">Ixodes persulcatus</name>
    <name type="common">Taiga tick</name>
    <dbReference type="NCBI Taxonomy" id="34615"/>
    <lineage>
        <taxon>Eukaryota</taxon>
        <taxon>Metazoa</taxon>
        <taxon>Ecdysozoa</taxon>
        <taxon>Arthropoda</taxon>
        <taxon>Chelicerata</taxon>
        <taxon>Arachnida</taxon>
        <taxon>Acari</taxon>
        <taxon>Parasitiformes</taxon>
        <taxon>Ixodida</taxon>
        <taxon>Ixodoidea</taxon>
        <taxon>Ixodidae</taxon>
        <taxon>Ixodinae</taxon>
        <taxon>Ixodes</taxon>
    </lineage>
</organism>
<sequence>MDLFTGRAGAVGSQINRRPSEAHRPRLASPPHRIVRISTFSVMMRNLNQDTVTQAPVKLNQDRLSKRSHRRHKRQAPLSFLNTMGHNNFAQGPLGHIQQLLHSSLFGNPQGLVEHLRKSMTAGNESAPSELHHPIGHPFMIFMHRVKPRRNFQPSVVVIEPPRNKTTDHQPSTENRLSVVIKKEAEHRSLRKDGLQKGGLQKDGPQKGGAREDGFQNDGLQKVSLHKDDLQKDKSTLQLLFPGSQQLGQLEFQKTENRFLVPCDSKIDSKQNLVDIFLHRRPLDADAKDSTLRAPNLEVSFDHQVLEFDDDGLTAASSVGYGTYSVIVVASITAIITVLLLLAIGTVSYLLVDCLDAEQTVSKCRRPTTSILVGNLDYYLSNRRCLTNSAVCAPQSYI</sequence>
<protein>
    <submittedName>
        <fullName evidence="1">Uncharacterized protein</fullName>
    </submittedName>
</protein>
<comment type="caution">
    <text evidence="1">The sequence shown here is derived from an EMBL/GenBank/DDBJ whole genome shotgun (WGS) entry which is preliminary data.</text>
</comment>
<dbReference type="EMBL" id="JABSTQ010010156">
    <property type="protein sequence ID" value="KAG0423017.1"/>
    <property type="molecule type" value="Genomic_DNA"/>
</dbReference>
<reference evidence="1 2" key="1">
    <citation type="journal article" date="2020" name="Cell">
        <title>Large-Scale Comparative Analyses of Tick Genomes Elucidate Their Genetic Diversity and Vector Capacities.</title>
        <authorList>
            <consortium name="Tick Genome and Microbiome Consortium (TIGMIC)"/>
            <person name="Jia N."/>
            <person name="Wang J."/>
            <person name="Shi W."/>
            <person name="Du L."/>
            <person name="Sun Y."/>
            <person name="Zhan W."/>
            <person name="Jiang J.F."/>
            <person name="Wang Q."/>
            <person name="Zhang B."/>
            <person name="Ji P."/>
            <person name="Bell-Sakyi L."/>
            <person name="Cui X.M."/>
            <person name="Yuan T.T."/>
            <person name="Jiang B.G."/>
            <person name="Yang W.F."/>
            <person name="Lam T.T."/>
            <person name="Chang Q.C."/>
            <person name="Ding S.J."/>
            <person name="Wang X.J."/>
            <person name="Zhu J.G."/>
            <person name="Ruan X.D."/>
            <person name="Zhao L."/>
            <person name="Wei J.T."/>
            <person name="Ye R.Z."/>
            <person name="Que T.C."/>
            <person name="Du C.H."/>
            <person name="Zhou Y.H."/>
            <person name="Cheng J.X."/>
            <person name="Dai P.F."/>
            <person name="Guo W.B."/>
            <person name="Han X.H."/>
            <person name="Huang E.J."/>
            <person name="Li L.F."/>
            <person name="Wei W."/>
            <person name="Gao Y.C."/>
            <person name="Liu J.Z."/>
            <person name="Shao H.Z."/>
            <person name="Wang X."/>
            <person name="Wang C.C."/>
            <person name="Yang T.C."/>
            <person name="Huo Q.B."/>
            <person name="Li W."/>
            <person name="Chen H.Y."/>
            <person name="Chen S.E."/>
            <person name="Zhou L.G."/>
            <person name="Ni X.B."/>
            <person name="Tian J.H."/>
            <person name="Sheng Y."/>
            <person name="Liu T."/>
            <person name="Pan Y.S."/>
            <person name="Xia L.Y."/>
            <person name="Li J."/>
            <person name="Zhao F."/>
            <person name="Cao W.C."/>
        </authorList>
    </citation>
    <scope>NUCLEOTIDE SEQUENCE [LARGE SCALE GENOMIC DNA]</scope>
    <source>
        <strain evidence="1">Iper-2018</strain>
    </source>
</reference>